<dbReference type="GO" id="GO:0003676">
    <property type="term" value="F:nucleic acid binding"/>
    <property type="evidence" value="ECO:0007669"/>
    <property type="project" value="InterPro"/>
</dbReference>
<proteinExistence type="inferred from homology"/>
<feature type="compositionally biased region" description="Basic and acidic residues" evidence="4">
    <location>
        <begin position="644"/>
        <end position="665"/>
    </location>
</feature>
<feature type="region of interest" description="Disordered" evidence="4">
    <location>
        <begin position="571"/>
        <end position="684"/>
    </location>
</feature>
<keyword evidence="2" id="KW-0805">Transcription regulation</keyword>
<feature type="compositionally biased region" description="Basic and acidic residues" evidence="4">
    <location>
        <begin position="595"/>
        <end position="607"/>
    </location>
</feature>
<dbReference type="FunFam" id="1.25.70.10:FF:000019">
    <property type="entry name" value="mTERF family protein"/>
    <property type="match status" value="1"/>
</dbReference>
<dbReference type="Proteomes" id="UP000813462">
    <property type="component" value="Unassembled WGS sequence"/>
</dbReference>
<dbReference type="InterPro" id="IPR038538">
    <property type="entry name" value="MTERF_sf"/>
</dbReference>
<dbReference type="EMBL" id="JAEACU010000012">
    <property type="protein sequence ID" value="KAH7512406.1"/>
    <property type="molecule type" value="Genomic_DNA"/>
</dbReference>
<comment type="similarity">
    <text evidence="1">Belongs to the mTERF family.</text>
</comment>
<name>A0A978UCB3_ZIZJJ</name>
<accession>A0A978UCB3</accession>
<evidence type="ECO:0000256" key="4">
    <source>
        <dbReference type="SAM" id="MobiDB-lite"/>
    </source>
</evidence>
<dbReference type="Pfam" id="PF02536">
    <property type="entry name" value="mTERF"/>
    <property type="match status" value="1"/>
</dbReference>
<organism evidence="5 6">
    <name type="scientific">Ziziphus jujuba var. spinosa</name>
    <dbReference type="NCBI Taxonomy" id="714518"/>
    <lineage>
        <taxon>Eukaryota</taxon>
        <taxon>Viridiplantae</taxon>
        <taxon>Streptophyta</taxon>
        <taxon>Embryophyta</taxon>
        <taxon>Tracheophyta</taxon>
        <taxon>Spermatophyta</taxon>
        <taxon>Magnoliopsida</taxon>
        <taxon>eudicotyledons</taxon>
        <taxon>Gunneridae</taxon>
        <taxon>Pentapetalae</taxon>
        <taxon>rosids</taxon>
        <taxon>fabids</taxon>
        <taxon>Rosales</taxon>
        <taxon>Rhamnaceae</taxon>
        <taxon>Paliureae</taxon>
        <taxon>Ziziphus</taxon>
    </lineage>
</organism>
<keyword evidence="2" id="KW-0804">Transcription</keyword>
<dbReference type="SMART" id="SM00733">
    <property type="entry name" value="Mterf"/>
    <property type="match status" value="4"/>
</dbReference>
<sequence length="788" mass="89254">MNHLQKLRAVSIFKWVSSNFAENQLKLSKTPVLLIGSSSLITQKTRLYGAKRAVQTENPYESDSDNAGQICLSTRKEAQDALVEYFYSTRSLQFLDAENMGRNSPHFLEKLLKKARQKAEIGRSIARFLRYHPINEFEPFLESLGLKPSEYVPLLPRDFMFLSDDHLLLANYYVLCNYGFERNAIGKIYKEATEVFRYDSEVLLSKLRAYEELGLSQPSILNFVVASPYLLTGDVNADFIKVLEKLKSLGFENSWIEGNLLEKISYNWSRMIRILCLFSKIGCSNEQLVGLIRQHPDTLFEGSGDKTHSLIGFLVKFGSTTNQICTMFLRFPQIRVGQFVSNMCKCFLFLSEIDMEVTEIGKIVSSHSLLLGSCSLKKTNSLLANLNIGKKRLCSYIQENPQEMKNWVMGMRVKPLPNSGEDLRSQMEKNQFLLDLGFVENSNEMKTAAKTFRGKGGELQERFDCIVEAGLDRKDVCNMIKTSPQILNQTKNVIEMKIGFLLNDLGYPISSLIYGKWVLRRGCSKWMHIVRHFLVSQPASPTPKSVLQKGIFFSMGRGRGKGKKHAVIAVREDPGSGDDEKIPAYRRRGRPQKPLQDDIEREEANEKMEEDPEDLKNHISSKSMKYQPIIENGRKRKRSAQVKETIDSVKDEKGVETKPSADDSTKSVGFRQNGSRRKNKPRRAAEAGVECNQCQHHIFSLATELFAIKEACVFVVGCGFHDGIIETDSLQAVNLIIESLEPRMPECFTLGSVRIKLGIYMDLAVLPVFFLQVALEGVGSEKVGHDKD</sequence>
<keyword evidence="2" id="KW-0806">Transcription termination</keyword>
<dbReference type="GO" id="GO:0006353">
    <property type="term" value="P:DNA-templated transcription termination"/>
    <property type="evidence" value="ECO:0007669"/>
    <property type="project" value="UniProtKB-KW"/>
</dbReference>
<evidence type="ECO:0000256" key="3">
    <source>
        <dbReference type="ARBA" id="ARBA00022946"/>
    </source>
</evidence>
<reference evidence="5" key="1">
    <citation type="journal article" date="2021" name="Front. Plant Sci.">
        <title>Chromosome-Scale Genome Assembly for Chinese Sour Jujube and Insights Into Its Genome Evolution and Domestication Signature.</title>
        <authorList>
            <person name="Shen L.-Y."/>
            <person name="Luo H."/>
            <person name="Wang X.-L."/>
            <person name="Wang X.-M."/>
            <person name="Qiu X.-J."/>
            <person name="Liu H."/>
            <person name="Zhou S.-S."/>
            <person name="Jia K.-H."/>
            <person name="Nie S."/>
            <person name="Bao Y.-T."/>
            <person name="Zhang R.-G."/>
            <person name="Yun Q.-Z."/>
            <person name="Chai Y.-H."/>
            <person name="Lu J.-Y."/>
            <person name="Li Y."/>
            <person name="Zhao S.-W."/>
            <person name="Mao J.-F."/>
            <person name="Jia S.-G."/>
            <person name="Mao Y.-M."/>
        </authorList>
    </citation>
    <scope>NUCLEOTIDE SEQUENCE</scope>
    <source>
        <strain evidence="5">AT0</strain>
        <tissue evidence="5">Leaf</tissue>
    </source>
</reference>
<protein>
    <recommendedName>
        <fullName evidence="7">Transcription termination factor MTEF18, mitochondrial-like</fullName>
    </recommendedName>
</protein>
<evidence type="ECO:0000256" key="2">
    <source>
        <dbReference type="ARBA" id="ARBA00022472"/>
    </source>
</evidence>
<gene>
    <name evidence="5" type="ORF">FEM48_Zijuj12G0087500</name>
</gene>
<dbReference type="AlphaFoldDB" id="A0A978UCB3"/>
<evidence type="ECO:0008006" key="7">
    <source>
        <dbReference type="Google" id="ProtNLM"/>
    </source>
</evidence>
<dbReference type="Gene3D" id="1.25.70.10">
    <property type="entry name" value="Transcription termination factor 3, mitochondrial"/>
    <property type="match status" value="2"/>
</dbReference>
<evidence type="ECO:0000313" key="6">
    <source>
        <dbReference type="Proteomes" id="UP000813462"/>
    </source>
</evidence>
<dbReference type="PANTHER" id="PTHR34055">
    <property type="entry name" value="OS09G0491596 PROTEIN"/>
    <property type="match status" value="1"/>
</dbReference>
<dbReference type="InterPro" id="IPR003690">
    <property type="entry name" value="MTERF"/>
</dbReference>
<feature type="compositionally biased region" description="Basic and acidic residues" evidence="4">
    <location>
        <begin position="571"/>
        <end position="583"/>
    </location>
</feature>
<dbReference type="PANTHER" id="PTHR34055:SF7">
    <property type="entry name" value="NEUROFILAMENT MEDIUM POLYPEPTIDE-LIKE"/>
    <property type="match status" value="1"/>
</dbReference>
<comment type="caution">
    <text evidence="5">The sequence shown here is derived from an EMBL/GenBank/DDBJ whole genome shotgun (WGS) entry which is preliminary data.</text>
</comment>
<evidence type="ECO:0000256" key="1">
    <source>
        <dbReference type="ARBA" id="ARBA00007692"/>
    </source>
</evidence>
<keyword evidence="3" id="KW-0809">Transit peptide</keyword>
<evidence type="ECO:0000313" key="5">
    <source>
        <dbReference type="EMBL" id="KAH7512406.1"/>
    </source>
</evidence>